<dbReference type="SUPFAM" id="SSF54928">
    <property type="entry name" value="RNA-binding domain, RBD"/>
    <property type="match status" value="1"/>
</dbReference>
<keyword evidence="4" id="KW-0472">Membrane</keyword>
<evidence type="ECO:0000256" key="3">
    <source>
        <dbReference type="PROSITE-ProRule" id="PRU00176"/>
    </source>
</evidence>
<dbReference type="InterPro" id="IPR035979">
    <property type="entry name" value="RBD_domain_sf"/>
</dbReference>
<keyword evidence="1" id="KW-0677">Repeat</keyword>
<dbReference type="InterPro" id="IPR000504">
    <property type="entry name" value="RRM_dom"/>
</dbReference>
<dbReference type="InterPro" id="IPR012677">
    <property type="entry name" value="Nucleotide-bd_a/b_plait_sf"/>
</dbReference>
<gene>
    <name evidence="6" type="ORF">RFI_09044</name>
</gene>
<evidence type="ECO:0000259" key="5">
    <source>
        <dbReference type="PROSITE" id="PS50102"/>
    </source>
</evidence>
<proteinExistence type="predicted"/>
<evidence type="ECO:0000313" key="6">
    <source>
        <dbReference type="EMBL" id="ETO28091.1"/>
    </source>
</evidence>
<keyword evidence="2 3" id="KW-0694">RNA-binding</keyword>
<reference evidence="6 7" key="1">
    <citation type="journal article" date="2013" name="Curr. Biol.">
        <title>The Genome of the Foraminiferan Reticulomyxa filosa.</title>
        <authorList>
            <person name="Glockner G."/>
            <person name="Hulsmann N."/>
            <person name="Schleicher M."/>
            <person name="Noegel A.A."/>
            <person name="Eichinger L."/>
            <person name="Gallinger C."/>
            <person name="Pawlowski J."/>
            <person name="Sierra R."/>
            <person name="Euteneuer U."/>
            <person name="Pillet L."/>
            <person name="Moustafa A."/>
            <person name="Platzer M."/>
            <person name="Groth M."/>
            <person name="Szafranski K."/>
            <person name="Schliwa M."/>
        </authorList>
    </citation>
    <scope>NUCLEOTIDE SEQUENCE [LARGE SCALE GENOMIC DNA]</scope>
</reference>
<keyword evidence="7" id="KW-1185">Reference proteome</keyword>
<feature type="domain" description="RRM" evidence="5">
    <location>
        <begin position="137"/>
        <end position="212"/>
    </location>
</feature>
<dbReference type="Proteomes" id="UP000023152">
    <property type="component" value="Unassembled WGS sequence"/>
</dbReference>
<dbReference type="OrthoDB" id="272703at2759"/>
<protein>
    <recommendedName>
        <fullName evidence="5">RRM domain-containing protein</fullName>
    </recommendedName>
</protein>
<evidence type="ECO:0000256" key="4">
    <source>
        <dbReference type="SAM" id="Phobius"/>
    </source>
</evidence>
<evidence type="ECO:0000256" key="2">
    <source>
        <dbReference type="ARBA" id="ARBA00022884"/>
    </source>
</evidence>
<dbReference type="AlphaFoldDB" id="X6NPZ5"/>
<evidence type="ECO:0000313" key="7">
    <source>
        <dbReference type="Proteomes" id="UP000023152"/>
    </source>
</evidence>
<dbReference type="Gene3D" id="3.30.70.330">
    <property type="match status" value="1"/>
</dbReference>
<sequence>MIIEINWKKKAEQIHTSNNTHILFLIDIVLFICFAQAGRIILGIHTITAEWFKSREDRPYRQVYVRNIPDPWSDEQVLKLFEAQTLGKIKSFNAIDKLDGCPTGDPACPTLSVSRFMYKADRDNVRLNQGPGGQTSFAVYVGNLPNQLTDEQLYQLFCPFGSILSTTVLQKTEEYKYGFVNFEFADDAAKALLHMNGKVIGGKTLQVKPTTKDVTKAVAISQAANSVHENTTAAQMQMESMRQQMDKKVPFGENHTNMDAAEAEMLLTDGKNIKVWKVQYGEEWHEYDMALAGVVESLGVGQQIQIPLADSDYVITRLSATEALQQNLSTGTTRKVIRIMREKKATKK</sequence>
<keyword evidence="4" id="KW-0812">Transmembrane</keyword>
<dbReference type="EMBL" id="ASPP01006870">
    <property type="protein sequence ID" value="ETO28091.1"/>
    <property type="molecule type" value="Genomic_DNA"/>
</dbReference>
<dbReference type="PROSITE" id="PS50102">
    <property type="entry name" value="RRM"/>
    <property type="match status" value="1"/>
</dbReference>
<dbReference type="GO" id="GO:0003723">
    <property type="term" value="F:RNA binding"/>
    <property type="evidence" value="ECO:0007669"/>
    <property type="project" value="UniProtKB-UniRule"/>
</dbReference>
<comment type="caution">
    <text evidence="6">The sequence shown here is derived from an EMBL/GenBank/DDBJ whole genome shotgun (WGS) entry which is preliminary data.</text>
</comment>
<dbReference type="PANTHER" id="PTHR24012">
    <property type="entry name" value="RNA BINDING PROTEIN"/>
    <property type="match status" value="1"/>
</dbReference>
<organism evidence="6 7">
    <name type="scientific">Reticulomyxa filosa</name>
    <dbReference type="NCBI Taxonomy" id="46433"/>
    <lineage>
        <taxon>Eukaryota</taxon>
        <taxon>Sar</taxon>
        <taxon>Rhizaria</taxon>
        <taxon>Retaria</taxon>
        <taxon>Foraminifera</taxon>
        <taxon>Monothalamids</taxon>
        <taxon>Reticulomyxidae</taxon>
        <taxon>Reticulomyxa</taxon>
    </lineage>
</organism>
<dbReference type="Pfam" id="PF00076">
    <property type="entry name" value="RRM_1"/>
    <property type="match status" value="1"/>
</dbReference>
<name>X6NPZ5_RETFI</name>
<evidence type="ECO:0000256" key="1">
    <source>
        <dbReference type="ARBA" id="ARBA00022737"/>
    </source>
</evidence>
<accession>X6NPZ5</accession>
<feature type="transmembrane region" description="Helical" evidence="4">
    <location>
        <begin position="21"/>
        <end position="42"/>
    </location>
</feature>
<keyword evidence="4" id="KW-1133">Transmembrane helix</keyword>
<dbReference type="SMART" id="SM00360">
    <property type="entry name" value="RRM"/>
    <property type="match status" value="1"/>
</dbReference>